<evidence type="ECO:0000256" key="1">
    <source>
        <dbReference type="ARBA" id="ARBA00022679"/>
    </source>
</evidence>
<dbReference type="Proteomes" id="UP000295733">
    <property type="component" value="Unassembled WGS sequence"/>
</dbReference>
<organism evidence="4 5">
    <name type="scientific">Rhodovulum adriaticum</name>
    <name type="common">Rhodopseudomonas adriatica</name>
    <dbReference type="NCBI Taxonomy" id="35804"/>
    <lineage>
        <taxon>Bacteria</taxon>
        <taxon>Pseudomonadati</taxon>
        <taxon>Pseudomonadota</taxon>
        <taxon>Alphaproteobacteria</taxon>
        <taxon>Rhodobacterales</taxon>
        <taxon>Paracoccaceae</taxon>
        <taxon>Rhodovulum</taxon>
    </lineage>
</organism>
<reference evidence="4 5" key="1">
    <citation type="submission" date="2019-03" db="EMBL/GenBank/DDBJ databases">
        <title>Genomic Encyclopedia of Type Strains, Phase IV (KMG-IV): sequencing the most valuable type-strain genomes for metagenomic binning, comparative biology and taxonomic classification.</title>
        <authorList>
            <person name="Goeker M."/>
        </authorList>
    </citation>
    <scope>NUCLEOTIDE SEQUENCE [LARGE SCALE GENOMIC DNA]</scope>
    <source>
        <strain evidence="4 5">DSM 2781</strain>
    </source>
</reference>
<dbReference type="RefSeq" id="WP_132601436.1">
    <property type="nucleotide sequence ID" value="NZ_NRRP01000018.1"/>
</dbReference>
<dbReference type="CDD" id="cd04301">
    <property type="entry name" value="NAT_SF"/>
    <property type="match status" value="1"/>
</dbReference>
<dbReference type="SUPFAM" id="SSF55729">
    <property type="entry name" value="Acyl-CoA N-acyltransferases (Nat)"/>
    <property type="match status" value="1"/>
</dbReference>
<gene>
    <name evidence="4" type="ORF">EV656_103181</name>
</gene>
<dbReference type="GO" id="GO:0016747">
    <property type="term" value="F:acyltransferase activity, transferring groups other than amino-acyl groups"/>
    <property type="evidence" value="ECO:0007669"/>
    <property type="project" value="InterPro"/>
</dbReference>
<dbReference type="OrthoDB" id="9805924at2"/>
<dbReference type="EMBL" id="SLXL01000003">
    <property type="protein sequence ID" value="TCP25430.1"/>
    <property type="molecule type" value="Genomic_DNA"/>
</dbReference>
<feature type="domain" description="N-acetyltransferase" evidence="3">
    <location>
        <begin position="4"/>
        <end position="148"/>
    </location>
</feature>
<dbReference type="Gene3D" id="3.40.630.30">
    <property type="match status" value="1"/>
</dbReference>
<evidence type="ECO:0000313" key="4">
    <source>
        <dbReference type="EMBL" id="TCP25430.1"/>
    </source>
</evidence>
<keyword evidence="1 4" id="KW-0808">Transferase</keyword>
<dbReference type="InterPro" id="IPR016181">
    <property type="entry name" value="Acyl_CoA_acyltransferase"/>
</dbReference>
<protein>
    <submittedName>
        <fullName evidence="4">Acetyltransferase (GNAT) family protein</fullName>
    </submittedName>
</protein>
<comment type="caution">
    <text evidence="4">The sequence shown here is derived from an EMBL/GenBank/DDBJ whole genome shotgun (WGS) entry which is preliminary data.</text>
</comment>
<sequence length="148" mass="17091">MIDLTIRPLQAADRPEWHRLWTGYLTFYDNQLPQSVYESTFSRLLPGGDPDMACRLAVMGGRPVGLVHFLFHNHCWRPEGACYLQDIYAEPDSRGQGAGRAMIEAVYAAAEERGVPFVYWHTHEFNTIARRLYDRIGRATPFIKYVRD</sequence>
<keyword evidence="5" id="KW-1185">Reference proteome</keyword>
<dbReference type="PANTHER" id="PTHR43877">
    <property type="entry name" value="AMINOALKYLPHOSPHONATE N-ACETYLTRANSFERASE-RELATED-RELATED"/>
    <property type="match status" value="1"/>
</dbReference>
<dbReference type="Pfam" id="PF00583">
    <property type="entry name" value="Acetyltransf_1"/>
    <property type="match status" value="1"/>
</dbReference>
<dbReference type="InterPro" id="IPR000182">
    <property type="entry name" value="GNAT_dom"/>
</dbReference>
<dbReference type="AlphaFoldDB" id="A0A4R2NTY6"/>
<evidence type="ECO:0000256" key="2">
    <source>
        <dbReference type="ARBA" id="ARBA00023315"/>
    </source>
</evidence>
<proteinExistence type="predicted"/>
<evidence type="ECO:0000313" key="5">
    <source>
        <dbReference type="Proteomes" id="UP000295733"/>
    </source>
</evidence>
<evidence type="ECO:0000259" key="3">
    <source>
        <dbReference type="PROSITE" id="PS51186"/>
    </source>
</evidence>
<keyword evidence="2" id="KW-0012">Acyltransferase</keyword>
<name>A0A4R2NTY6_RHOAD</name>
<accession>A0A4R2NTY6</accession>
<dbReference type="PROSITE" id="PS51186">
    <property type="entry name" value="GNAT"/>
    <property type="match status" value="1"/>
</dbReference>
<dbReference type="InterPro" id="IPR050832">
    <property type="entry name" value="Bact_Acetyltransf"/>
</dbReference>